<accession>A0A4V5NVS8</accession>
<reference evidence="2 3" key="1">
    <citation type="submission" date="2019-04" db="EMBL/GenBank/DDBJ databases">
        <authorList>
            <person name="Hwang J.C."/>
        </authorList>
    </citation>
    <scope>NUCLEOTIDE SEQUENCE [LARGE SCALE GENOMIC DNA]</scope>
    <source>
        <strain evidence="2 3">IMCC35002</strain>
    </source>
</reference>
<dbReference type="RefSeq" id="WP_136864687.1">
    <property type="nucleotide sequence ID" value="NZ_SWCJ01000017.1"/>
</dbReference>
<dbReference type="EMBL" id="SWCJ01000017">
    <property type="protein sequence ID" value="TKB51782.1"/>
    <property type="molecule type" value="Genomic_DNA"/>
</dbReference>
<feature type="coiled-coil region" evidence="1">
    <location>
        <begin position="31"/>
        <end position="58"/>
    </location>
</feature>
<evidence type="ECO:0000256" key="1">
    <source>
        <dbReference type="SAM" id="Coils"/>
    </source>
</evidence>
<comment type="caution">
    <text evidence="2">The sequence shown here is derived from an EMBL/GenBank/DDBJ whole genome shotgun (WGS) entry which is preliminary data.</text>
</comment>
<dbReference type="OrthoDB" id="9780401at2"/>
<evidence type="ECO:0000313" key="2">
    <source>
        <dbReference type="EMBL" id="TKB51782.1"/>
    </source>
</evidence>
<name>A0A4V5NVS8_9GAMM</name>
<dbReference type="Proteomes" id="UP000305675">
    <property type="component" value="Unassembled WGS sequence"/>
</dbReference>
<evidence type="ECO:0000313" key="3">
    <source>
        <dbReference type="Proteomes" id="UP000305675"/>
    </source>
</evidence>
<dbReference type="InterPro" id="IPR021342">
    <property type="entry name" value="DUF2959"/>
</dbReference>
<keyword evidence="3" id="KW-1185">Reference proteome</keyword>
<keyword evidence="1" id="KW-0175">Coiled coil</keyword>
<sequence>MKYLLLAFTLVLGGCQSAYYSAMEQVGYHKREILTDRVEDAQESQEDAQEQFSSALEQLQTLVSFDGGDLEAVYDDVRSEYLASEEAANEVRSRIDAIDDVAQALFVEWQDELEQYQSANLRRDSQKQLSATQRQYRSMLQSMNRAADKMDPILAKLKDNELYLKHNLNAKAVMAIGNEFDGLKREVQTLIKEMNSAIAESDQFIQALGN</sequence>
<proteinExistence type="predicted"/>
<organism evidence="2 3">
    <name type="scientific">Ferrimonas aestuarii</name>
    <dbReference type="NCBI Taxonomy" id="2569539"/>
    <lineage>
        <taxon>Bacteria</taxon>
        <taxon>Pseudomonadati</taxon>
        <taxon>Pseudomonadota</taxon>
        <taxon>Gammaproteobacteria</taxon>
        <taxon>Alteromonadales</taxon>
        <taxon>Ferrimonadaceae</taxon>
        <taxon>Ferrimonas</taxon>
    </lineage>
</organism>
<protein>
    <submittedName>
        <fullName evidence="2">DUF2959 domain-containing protein</fullName>
    </submittedName>
</protein>
<dbReference type="PROSITE" id="PS51257">
    <property type="entry name" value="PROKAR_LIPOPROTEIN"/>
    <property type="match status" value="1"/>
</dbReference>
<dbReference type="Pfam" id="PF11172">
    <property type="entry name" value="DUF2959"/>
    <property type="match status" value="1"/>
</dbReference>
<dbReference type="AlphaFoldDB" id="A0A4V5NVS8"/>
<gene>
    <name evidence="2" type="ORF">FCL42_17295</name>
</gene>